<feature type="domain" description="Response regulatory" evidence="2">
    <location>
        <begin position="40"/>
        <end position="155"/>
    </location>
</feature>
<dbReference type="AlphaFoldDB" id="A0ABD5CNH9"/>
<dbReference type="Proteomes" id="UP001245184">
    <property type="component" value="Unassembled WGS sequence"/>
</dbReference>
<dbReference type="CDD" id="cd00077">
    <property type="entry name" value="HDc"/>
    <property type="match status" value="1"/>
</dbReference>
<dbReference type="InterPro" id="IPR037522">
    <property type="entry name" value="HD_GYP_dom"/>
</dbReference>
<evidence type="ECO:0000259" key="3">
    <source>
        <dbReference type="PROSITE" id="PS51832"/>
    </source>
</evidence>
<dbReference type="PROSITE" id="PS51832">
    <property type="entry name" value="HD_GYP"/>
    <property type="match status" value="1"/>
</dbReference>
<evidence type="ECO:0000256" key="1">
    <source>
        <dbReference type="PROSITE-ProRule" id="PRU00169"/>
    </source>
</evidence>
<dbReference type="PANTHER" id="PTHR45228:SF8">
    <property type="entry name" value="TWO-COMPONENT RESPONSE REGULATOR-RELATED"/>
    <property type="match status" value="1"/>
</dbReference>
<dbReference type="PANTHER" id="PTHR45228">
    <property type="entry name" value="CYCLIC DI-GMP PHOSPHODIESTERASE TM_0186-RELATED"/>
    <property type="match status" value="1"/>
</dbReference>
<dbReference type="GO" id="GO:0004016">
    <property type="term" value="F:adenylate cyclase activity"/>
    <property type="evidence" value="ECO:0007669"/>
    <property type="project" value="UniProtKB-EC"/>
</dbReference>
<dbReference type="InterPro" id="IPR011006">
    <property type="entry name" value="CheY-like_superfamily"/>
</dbReference>
<dbReference type="Pfam" id="PF13487">
    <property type="entry name" value="HD_5"/>
    <property type="match status" value="1"/>
</dbReference>
<accession>A0ABD5CNH9</accession>
<sequence length="473" mass="52035">MAELQATGNSIEPARDEPAQQTLPASFDAAADAAPAPVPTLLLVDDEPGVISSLKRLLRPLKYEVLSANSGAEALTLLESARVDVIISDMRMPNMDGAEFLSRSRSMAPDAIRILLTGYSEVDAVVRAVNEGHVYHYLHKPWDDQDLLLTIQRALEQLALQRKTERLAALLQEQNEKLSSFNMELEREVDARTEEIRQTVMFLEGAQQDLKSNFLTMVKVCANMVEMRCGLPGHSARIGETARQLGAALGLSDYACNELLMAGLLHGIGKLFLPDALLKTPIAKLQPQEAKLYQLHPLHGQMALTPVSQLSGVQAMIRHQYERYDGRGTPDGLLGGLIPLGARVLALARDAEDLRIGVIAPQKMNDAQIISTVRAQSGIRYDPAIAEKYIELLMKHAELTPEGVPDRVDASHLKEGMKLADDLRTSRGTLLMTKGKVLSAEQVTQIRRYEIHEGEPFVILVERAAEVRKAEVA</sequence>
<gene>
    <name evidence="4" type="ORF">QF025_005288</name>
</gene>
<organism evidence="4 5">
    <name type="scientific">Paraburkholderia graminis</name>
    <dbReference type="NCBI Taxonomy" id="60548"/>
    <lineage>
        <taxon>Bacteria</taxon>
        <taxon>Pseudomonadati</taxon>
        <taxon>Pseudomonadota</taxon>
        <taxon>Betaproteobacteria</taxon>
        <taxon>Burkholderiales</taxon>
        <taxon>Burkholderiaceae</taxon>
        <taxon>Paraburkholderia</taxon>
    </lineage>
</organism>
<evidence type="ECO:0000259" key="2">
    <source>
        <dbReference type="PROSITE" id="PS50110"/>
    </source>
</evidence>
<keyword evidence="1" id="KW-0597">Phosphoprotein</keyword>
<dbReference type="SUPFAM" id="SSF109604">
    <property type="entry name" value="HD-domain/PDEase-like"/>
    <property type="match status" value="1"/>
</dbReference>
<dbReference type="InterPro" id="IPR052020">
    <property type="entry name" value="Cyclic_di-GMP/3'3'-cGAMP_PDE"/>
</dbReference>
<protein>
    <submittedName>
        <fullName evidence="4">Adenylate cyclase</fullName>
        <ecNumber evidence="4">4.6.1.1</ecNumber>
    </submittedName>
</protein>
<dbReference type="GO" id="GO:0008081">
    <property type="term" value="F:phosphoric diester hydrolase activity"/>
    <property type="evidence" value="ECO:0007669"/>
    <property type="project" value="UniProtKB-ARBA"/>
</dbReference>
<proteinExistence type="predicted"/>
<dbReference type="InterPro" id="IPR001789">
    <property type="entry name" value="Sig_transdc_resp-reg_receiver"/>
</dbReference>
<dbReference type="Gene3D" id="1.10.3210.10">
    <property type="entry name" value="Hypothetical protein af1432"/>
    <property type="match status" value="1"/>
</dbReference>
<dbReference type="CDD" id="cd17569">
    <property type="entry name" value="REC_HupR-like"/>
    <property type="match status" value="1"/>
</dbReference>
<reference evidence="4 5" key="1">
    <citation type="submission" date="2023-08" db="EMBL/GenBank/DDBJ databases">
        <title>Genome sequencing of plant associated microbes to promote plant fitness in Sorghum bicolor and Oryza sativa.</title>
        <authorList>
            <person name="Coleman-Derr D."/>
        </authorList>
    </citation>
    <scope>NUCLEOTIDE SEQUENCE [LARGE SCALE GENOMIC DNA]</scope>
    <source>
        <strain evidence="4 5">SLBN-33</strain>
    </source>
</reference>
<dbReference type="EC" id="4.6.1.1" evidence="4"/>
<dbReference type="EMBL" id="JAVIZN010000002">
    <property type="protein sequence ID" value="MDR6206568.1"/>
    <property type="molecule type" value="Genomic_DNA"/>
</dbReference>
<dbReference type="Gene3D" id="3.40.50.2300">
    <property type="match status" value="1"/>
</dbReference>
<dbReference type="InterPro" id="IPR003607">
    <property type="entry name" value="HD/PDEase_dom"/>
</dbReference>
<keyword evidence="4" id="KW-0456">Lyase</keyword>
<name>A0ABD5CNH9_9BURK</name>
<evidence type="ECO:0000313" key="4">
    <source>
        <dbReference type="EMBL" id="MDR6206568.1"/>
    </source>
</evidence>
<dbReference type="SUPFAM" id="SSF52172">
    <property type="entry name" value="CheY-like"/>
    <property type="match status" value="1"/>
</dbReference>
<dbReference type="Pfam" id="PF00072">
    <property type="entry name" value="Response_reg"/>
    <property type="match status" value="1"/>
</dbReference>
<feature type="domain" description="HD-GYP" evidence="3">
    <location>
        <begin position="210"/>
        <end position="405"/>
    </location>
</feature>
<feature type="modified residue" description="4-aspartylphosphate" evidence="1">
    <location>
        <position position="89"/>
    </location>
</feature>
<evidence type="ECO:0000313" key="5">
    <source>
        <dbReference type="Proteomes" id="UP001245184"/>
    </source>
</evidence>
<dbReference type="RefSeq" id="WP_171799897.1">
    <property type="nucleotide sequence ID" value="NZ_JAVIZN010000002.1"/>
</dbReference>
<dbReference type="PROSITE" id="PS50110">
    <property type="entry name" value="RESPONSE_REGULATORY"/>
    <property type="match status" value="1"/>
</dbReference>
<comment type="caution">
    <text evidence="4">The sequence shown here is derived from an EMBL/GenBank/DDBJ whole genome shotgun (WGS) entry which is preliminary data.</text>
</comment>
<dbReference type="SMART" id="SM00448">
    <property type="entry name" value="REC"/>
    <property type="match status" value="1"/>
</dbReference>